<dbReference type="Proteomes" id="UP001596958">
    <property type="component" value="Unassembled WGS sequence"/>
</dbReference>
<gene>
    <name evidence="1" type="ORF">ACFQZS_16200</name>
</gene>
<reference evidence="2" key="1">
    <citation type="journal article" date="2019" name="Int. J. Syst. Evol. Microbiol.">
        <title>The Global Catalogue of Microorganisms (GCM) 10K type strain sequencing project: providing services to taxonomists for standard genome sequencing and annotation.</title>
        <authorList>
            <consortium name="The Broad Institute Genomics Platform"/>
            <consortium name="The Broad Institute Genome Sequencing Center for Infectious Disease"/>
            <person name="Wu L."/>
            <person name="Ma J."/>
        </authorList>
    </citation>
    <scope>NUCLEOTIDE SEQUENCE [LARGE SCALE GENOMIC DNA]</scope>
    <source>
        <strain evidence="2">CCUG 63418</strain>
    </source>
</reference>
<keyword evidence="2" id="KW-1185">Reference proteome</keyword>
<protein>
    <submittedName>
        <fullName evidence="1">Uncharacterized protein</fullName>
    </submittedName>
</protein>
<evidence type="ECO:0000313" key="1">
    <source>
        <dbReference type="EMBL" id="MFD0751694.1"/>
    </source>
</evidence>
<proteinExistence type="predicted"/>
<sequence length="116" mass="12689">MDKFTVAAAQGITIITAIETGIQLRVLDAATTTLPGDTPVIEATLYIEQGGFVPKCSYFFELINPVNHLTNGEVDADQLKAGVDFFFHSVLGTDLFVKSIPKASSLCPAERRHYHY</sequence>
<dbReference type="EMBL" id="JBHTHU010000021">
    <property type="protein sequence ID" value="MFD0751694.1"/>
    <property type="molecule type" value="Genomic_DNA"/>
</dbReference>
<comment type="caution">
    <text evidence="1">The sequence shown here is derived from an EMBL/GenBank/DDBJ whole genome shotgun (WGS) entry which is preliminary data.</text>
</comment>
<name>A0ABW2YZ11_9SPHI</name>
<organism evidence="1 2">
    <name type="scientific">Mucilaginibacter calamicampi</name>
    <dbReference type="NCBI Taxonomy" id="1302352"/>
    <lineage>
        <taxon>Bacteria</taxon>
        <taxon>Pseudomonadati</taxon>
        <taxon>Bacteroidota</taxon>
        <taxon>Sphingobacteriia</taxon>
        <taxon>Sphingobacteriales</taxon>
        <taxon>Sphingobacteriaceae</taxon>
        <taxon>Mucilaginibacter</taxon>
    </lineage>
</organism>
<dbReference type="RefSeq" id="WP_377101982.1">
    <property type="nucleotide sequence ID" value="NZ_JBHTHU010000021.1"/>
</dbReference>
<accession>A0ABW2YZ11</accession>
<evidence type="ECO:0000313" key="2">
    <source>
        <dbReference type="Proteomes" id="UP001596958"/>
    </source>
</evidence>